<organism evidence="3 4">
    <name type="scientific">Lederbergia lenta</name>
    <name type="common">Bacillus lentus</name>
    <dbReference type="NCBI Taxonomy" id="1467"/>
    <lineage>
        <taxon>Bacteria</taxon>
        <taxon>Bacillati</taxon>
        <taxon>Bacillota</taxon>
        <taxon>Bacilli</taxon>
        <taxon>Bacillales</taxon>
        <taxon>Bacillaceae</taxon>
        <taxon>Lederbergia</taxon>
    </lineage>
</organism>
<dbReference type="KEGG" id="blen:NCTC4824_00528"/>
<protein>
    <recommendedName>
        <fullName evidence="2">Protein-glutamine gamma-glutamyltransferase-like C-terminal domain-containing protein</fullName>
    </recommendedName>
</protein>
<keyword evidence="1" id="KW-0472">Membrane</keyword>
<dbReference type="STRING" id="1348624.GCA_001591545_02680"/>
<dbReference type="EMBL" id="LS483476">
    <property type="protein sequence ID" value="SQI52648.1"/>
    <property type="molecule type" value="Genomic_DNA"/>
</dbReference>
<keyword evidence="4" id="KW-1185">Reference proteome</keyword>
<accession>A0A2X4VXP0</accession>
<sequence length="211" mass="25671">MVNVDEARDELEKILSKREYTIYHDQSNNIFATWWEKAKKWIAEQLERLFPSLEATNTAAEWLIAIIIAVVVILLAVTIFFIVRNRNRKRLFREKTPLHSTKELDWSYHMHLSEAKKQEHSEKHTLATRHLFLALLLYFHDKEWLEARIWKTNWEYYEELKKVNRQWADQFYHLASFFDEATYGEREVEIEEYIQFRTEVMKWLGESDEVV</sequence>
<proteinExistence type="predicted"/>
<feature type="domain" description="Protein-glutamine gamma-glutamyltransferase-like C-terminal" evidence="2">
    <location>
        <begin position="132"/>
        <end position="197"/>
    </location>
</feature>
<dbReference type="Pfam" id="PF13559">
    <property type="entry name" value="DUF4129"/>
    <property type="match status" value="1"/>
</dbReference>
<name>A0A2X4VXP0_LEDLE</name>
<dbReference type="RefSeq" id="WP_066142821.1">
    <property type="nucleotide sequence ID" value="NZ_CBCSGM010000002.1"/>
</dbReference>
<dbReference type="AlphaFoldDB" id="A0A2X4VXP0"/>
<evidence type="ECO:0000313" key="3">
    <source>
        <dbReference type="EMBL" id="SQI52648.1"/>
    </source>
</evidence>
<gene>
    <name evidence="3" type="ORF">NCTC4824_00528</name>
</gene>
<evidence type="ECO:0000256" key="1">
    <source>
        <dbReference type="SAM" id="Phobius"/>
    </source>
</evidence>
<feature type="transmembrane region" description="Helical" evidence="1">
    <location>
        <begin position="62"/>
        <end position="83"/>
    </location>
</feature>
<dbReference type="Proteomes" id="UP000249134">
    <property type="component" value="Chromosome 1"/>
</dbReference>
<keyword evidence="1" id="KW-0812">Transmembrane</keyword>
<dbReference type="InterPro" id="IPR025403">
    <property type="entry name" value="TgpA-like_C"/>
</dbReference>
<evidence type="ECO:0000259" key="2">
    <source>
        <dbReference type="Pfam" id="PF13559"/>
    </source>
</evidence>
<keyword evidence="1" id="KW-1133">Transmembrane helix</keyword>
<evidence type="ECO:0000313" key="4">
    <source>
        <dbReference type="Proteomes" id="UP000249134"/>
    </source>
</evidence>
<reference evidence="3 4" key="1">
    <citation type="submission" date="2018-06" db="EMBL/GenBank/DDBJ databases">
        <authorList>
            <consortium name="Pathogen Informatics"/>
            <person name="Doyle S."/>
        </authorList>
    </citation>
    <scope>NUCLEOTIDE SEQUENCE [LARGE SCALE GENOMIC DNA]</scope>
    <source>
        <strain evidence="3 4">NCTC4824</strain>
    </source>
</reference>